<dbReference type="OrthoDB" id="3539102at2"/>
<dbReference type="RefSeq" id="WP_091104637.1">
    <property type="nucleotide sequence ID" value="NZ_FOBF01000022.1"/>
</dbReference>
<evidence type="ECO:0000313" key="2">
    <source>
        <dbReference type="Proteomes" id="UP000198953"/>
    </source>
</evidence>
<dbReference type="Proteomes" id="UP000198953">
    <property type="component" value="Unassembled WGS sequence"/>
</dbReference>
<accession>A0A1H8DX43</accession>
<keyword evidence="2" id="KW-1185">Reference proteome</keyword>
<dbReference type="EMBL" id="FOBF01000022">
    <property type="protein sequence ID" value="SEN11716.1"/>
    <property type="molecule type" value="Genomic_DNA"/>
</dbReference>
<protein>
    <submittedName>
        <fullName evidence="1">Uncharacterized protein</fullName>
    </submittedName>
</protein>
<dbReference type="STRING" id="46177.SAMN05660976_06832"/>
<evidence type="ECO:0000313" key="1">
    <source>
        <dbReference type="EMBL" id="SEN11716.1"/>
    </source>
</evidence>
<proteinExistence type="predicted"/>
<gene>
    <name evidence="1" type="ORF">SAMN05660976_06832</name>
</gene>
<organism evidence="1 2">
    <name type="scientific">Nonomuraea pusilla</name>
    <dbReference type="NCBI Taxonomy" id="46177"/>
    <lineage>
        <taxon>Bacteria</taxon>
        <taxon>Bacillati</taxon>
        <taxon>Actinomycetota</taxon>
        <taxon>Actinomycetes</taxon>
        <taxon>Streptosporangiales</taxon>
        <taxon>Streptosporangiaceae</taxon>
        <taxon>Nonomuraea</taxon>
    </lineage>
</organism>
<reference evidence="1 2" key="1">
    <citation type="submission" date="2016-10" db="EMBL/GenBank/DDBJ databases">
        <authorList>
            <person name="de Groot N.N."/>
        </authorList>
    </citation>
    <scope>NUCLEOTIDE SEQUENCE [LARGE SCALE GENOMIC DNA]</scope>
    <source>
        <strain evidence="1 2">DSM 43357</strain>
    </source>
</reference>
<dbReference type="AlphaFoldDB" id="A0A1H8DX43"/>
<sequence>MATAIALLVVCLPIVTLGYGLFCLASPWGACLRCRPGGRNRTCRACDGTGMRPRLGWQLYVYTRRLYRDGSR</sequence>
<name>A0A1H8DX43_9ACTN</name>